<evidence type="ECO:0000256" key="5">
    <source>
        <dbReference type="ARBA" id="ARBA00022691"/>
    </source>
</evidence>
<comment type="subunit">
    <text evidence="2">Monomer and homodimer.</text>
</comment>
<dbReference type="SUPFAM" id="SSF48371">
    <property type="entry name" value="ARM repeat"/>
    <property type="match status" value="2"/>
</dbReference>
<comment type="function">
    <text evidence="9">S-adenosyl-L-methionine-dependent 2'-O-ribose methyltransferase that catalyzes the formation of 2'-O-methylguanosine at position 18 (Gm18) in a subset of tRNA. Selectively mediates Gm18 methylation of tRNAGln-TTG/CTG and tRNASer-TGA/GCT. Gm18 modification can enhance the stability of modified tRNAs.</text>
</comment>
<dbReference type="Gene3D" id="3.40.1280.10">
    <property type="match status" value="1"/>
</dbReference>
<sequence>MSSTLIQAVLSSSPNYDTLFESLCWPEDSWPQTERVDALTALIEALGPFLTDSDSVQTPLTGVNRSGIRDKIESVIWSKCLPFLCRLSAEARDDTRYRDSTATVCRLLRVSVGVCGENVRTRVVSSILPSLQRMSEEEPLTPGTLSVQIAAEVLAALMPLLTADEELTLHTLNCALSSVRSLPDHLVPKIMVRIILTSLSCCSDARSNIILKRILDDVCSWHSTERTPVVTERTLLCLTVLSDHLLKSHIATSSECGEADPRLRPQFWMICQDGLTHRDSVSRKRALYLLKRCAALSEEEGFDSRSSTSEDGETLFKWAPSKSKALREFWEDYTLVMETLEENQVHVVRPVLNRIDTLIQATVNDSEGSGLFHPSWLLCVYQRMFHSENKSLMREGVCHLLQLQVLQQPAFAAAFSQVHRDYAISFILVLSNSASVKCRSPGQSVGDCPELAVKLQVFLVTFFTSLPSEDRGCVLFQLIQQLSAKHWCAVPLLFVCQAFSHLPPSPLLKISGLSALREVLRCTMITHQVLLRGAAQCFLLKSALSLMDVSEVTIDDIFSFLMHFRADESLCRGTELWNEVCSLHTLAHLSIFKYCIRKVATTDYHFMYLGQLCIWLLEHECSFKSRILDGDFTDDPTKKETIRAYVQQEVLAYLRVPASTGQAERLPDTREADKLARALLLCVDMERRRLGGETSEILGSLLSPLLDTLSRVYTNIYLPVRKSDKSLQLLLRLLQLGTKPCGQQKEVEEDEVMFAIEQTFLKLVDPVQDFILRRLCGELQELFDVERAELYLCVLRQLVVMCSSSSHCHKNIQQFAFPKLIKYSLSVLLEPTQQVPSVANQVSKAVSMASLAAVCELLQQGGISIRADTASALKSMNDYFCTLKTSSQCQSSLGNINKSLMKPQLLGSSSDLEAQGLLQQDWGRIAANFLRDQWICLNFLIRTVGIKASVEISQVSETLGAALSCSIEALALLPSDLVLPVLNFMNTLLPQLVQDQENLCVQAVTLSWELVQGLSTNAHDFWPALKGFISMAFQHKLLQLTHDQAPILTTALKKIFSDLLELSQSKSGVFGVLLQHCCQTWLPNDPAIRDQAAAMFSSVFNHLDIVTEACVYGPVFRRDQRLVLDVQIYVEQLGAKCGANVAVTSDVRDDQLPRTWVLTFLSRLDPSNEQHQRFMEELVMELLRKDSLISKSKVRYYGNSLQHRIKNRAWQTLLLLLPKLKEDFVATLLNHVFEAGFCSNQASVKYLIEWMMILILVKYPHHIHKFWSCFNFVSSSSTYMDHEKTKTSICTFLSVLVHFNVIIPQVKDKVGQLRRALDVILQSCFNHNFSVRLYALLALKKVWSLAEKEDEEAFKGLSSVVTACLNQAEAMQSTGNANKNWLRIQGHFFFGAFHPIRDYSMETIFQTFPSLSELADDEWIPLWKFEKLTFFPESLLIPLKNAAPELGQLQAGDWVQQDRSEQDKEERWSEVQKKITPWRSGVNDQEPELKLVPAQRAARLGKQHGTLLVVASLIDKPTNLGGLCRTCEIFGASGLVLDSLHHLNDKHFQSLSVSAELWLPLLEVKPVELTHFLQLKKSEGYCIIGVEQTANSQKLQDFKFPEKTLLLLGNEREGIPANLLQMLDVCVEIPQQGIIRSLNVHVSAALLIWEYTRQHLITESQEVHSHCS</sequence>
<evidence type="ECO:0000256" key="12">
    <source>
        <dbReference type="ARBA" id="ARBA00093656"/>
    </source>
</evidence>
<protein>
    <recommendedName>
        <fullName evidence="11">tRNA (guanosine(18)-2'-O)-methyltransferase TARBP1</fullName>
        <ecNumber evidence="10">2.1.1.34</ecNumber>
    </recommendedName>
    <alternativeName>
        <fullName evidence="12">TAR RNA-binding protein 1</fullName>
    </alternativeName>
</protein>
<dbReference type="SUPFAM" id="SSF75217">
    <property type="entry name" value="alpha/beta knot"/>
    <property type="match status" value="1"/>
</dbReference>
<dbReference type="PANTHER" id="PTHR12029:SF11">
    <property type="entry name" value="METHYLTRANSFERASE TARBP1-RELATED"/>
    <property type="match status" value="1"/>
</dbReference>
<dbReference type="CDD" id="cd18091">
    <property type="entry name" value="SpoU-like_TRM3-like"/>
    <property type="match status" value="1"/>
</dbReference>
<dbReference type="GO" id="GO:0141100">
    <property type="term" value="F:tRNA (guanine(18)-2'-O)-methyltransferase activity"/>
    <property type="evidence" value="ECO:0007669"/>
    <property type="project" value="UniProtKB-EC"/>
</dbReference>
<name>A0A315VS85_GAMAF</name>
<dbReference type="InterPro" id="IPR045330">
    <property type="entry name" value="TRM3/TARBP1"/>
</dbReference>
<evidence type="ECO:0000256" key="1">
    <source>
        <dbReference type="ARBA" id="ARBA00007228"/>
    </source>
</evidence>
<dbReference type="InterPro" id="IPR056921">
    <property type="entry name" value="TARBP1_dom"/>
</dbReference>
<evidence type="ECO:0000256" key="9">
    <source>
        <dbReference type="ARBA" id="ARBA00093361"/>
    </source>
</evidence>
<keyword evidence="5" id="KW-0949">S-adenosyl-L-methionine</keyword>
<dbReference type="GO" id="GO:0030488">
    <property type="term" value="P:tRNA methylation"/>
    <property type="evidence" value="ECO:0007669"/>
    <property type="project" value="InterPro"/>
</dbReference>
<keyword evidence="7" id="KW-0007">Acetylation</keyword>
<evidence type="ECO:0000259" key="14">
    <source>
        <dbReference type="Pfam" id="PF25050"/>
    </source>
</evidence>
<organism evidence="15 16">
    <name type="scientific">Gambusia affinis</name>
    <name type="common">Western mosquitofish</name>
    <name type="synonym">Heterandria affinis</name>
    <dbReference type="NCBI Taxonomy" id="33528"/>
    <lineage>
        <taxon>Eukaryota</taxon>
        <taxon>Metazoa</taxon>
        <taxon>Chordata</taxon>
        <taxon>Craniata</taxon>
        <taxon>Vertebrata</taxon>
        <taxon>Euteleostomi</taxon>
        <taxon>Actinopterygii</taxon>
        <taxon>Neopterygii</taxon>
        <taxon>Teleostei</taxon>
        <taxon>Neoteleostei</taxon>
        <taxon>Acanthomorphata</taxon>
        <taxon>Ovalentaria</taxon>
        <taxon>Atherinomorphae</taxon>
        <taxon>Cyprinodontiformes</taxon>
        <taxon>Poeciliidae</taxon>
        <taxon>Poeciliinae</taxon>
        <taxon>Gambusia</taxon>
    </lineage>
</organism>
<evidence type="ECO:0000313" key="15">
    <source>
        <dbReference type="EMBL" id="PWA26081.1"/>
    </source>
</evidence>
<comment type="similarity">
    <text evidence="1">Belongs to the class IV-like SAM-binding methyltransferase superfamily. RNA methyltransferase TrmH family.</text>
</comment>
<dbReference type="EC" id="2.1.1.34" evidence="10"/>
<reference evidence="15 16" key="1">
    <citation type="journal article" date="2018" name="G3 (Bethesda)">
        <title>A High-Quality Reference Genome for the Invasive Mosquitofish Gambusia affinis Using a Chicago Library.</title>
        <authorList>
            <person name="Hoffberg S.L."/>
            <person name="Troendle N.J."/>
            <person name="Glenn T.C."/>
            <person name="Mahmud O."/>
            <person name="Louha S."/>
            <person name="Chalopin D."/>
            <person name="Bennetzen J.L."/>
            <person name="Mauricio R."/>
        </authorList>
    </citation>
    <scope>NUCLEOTIDE SEQUENCE [LARGE SCALE GENOMIC DNA]</scope>
    <source>
        <strain evidence="15">NE01/NJP1002.9</strain>
        <tissue evidence="15">Muscle</tissue>
    </source>
</reference>
<evidence type="ECO:0000256" key="7">
    <source>
        <dbReference type="ARBA" id="ARBA00022990"/>
    </source>
</evidence>
<evidence type="ECO:0000259" key="13">
    <source>
        <dbReference type="Pfam" id="PF00588"/>
    </source>
</evidence>
<dbReference type="Proteomes" id="UP000250572">
    <property type="component" value="Unassembled WGS sequence"/>
</dbReference>
<dbReference type="STRING" id="33528.ENSGAFP00000010912"/>
<proteinExistence type="inferred from homology"/>
<feature type="domain" description="TARBP1" evidence="14">
    <location>
        <begin position="276"/>
        <end position="367"/>
    </location>
</feature>
<dbReference type="InterPro" id="IPR016024">
    <property type="entry name" value="ARM-type_fold"/>
</dbReference>
<evidence type="ECO:0000256" key="11">
    <source>
        <dbReference type="ARBA" id="ARBA00093636"/>
    </source>
</evidence>
<dbReference type="PROSITE" id="PS51624">
    <property type="entry name" value="SAM_MT_TRMH_2"/>
    <property type="match status" value="1"/>
</dbReference>
<evidence type="ECO:0000256" key="6">
    <source>
        <dbReference type="ARBA" id="ARBA00022884"/>
    </source>
</evidence>
<evidence type="ECO:0000256" key="4">
    <source>
        <dbReference type="ARBA" id="ARBA00022679"/>
    </source>
</evidence>
<dbReference type="InterPro" id="IPR029028">
    <property type="entry name" value="Alpha/beta_knot_MTases"/>
</dbReference>
<dbReference type="InterPro" id="IPR044748">
    <property type="entry name" value="Trm3/TARBP1_C"/>
</dbReference>
<dbReference type="InterPro" id="IPR025806">
    <property type="entry name" value="TARBP1"/>
</dbReference>
<keyword evidence="16" id="KW-1185">Reference proteome</keyword>
<evidence type="ECO:0000256" key="10">
    <source>
        <dbReference type="ARBA" id="ARBA00093594"/>
    </source>
</evidence>
<dbReference type="Pfam" id="PF00588">
    <property type="entry name" value="SpoU_methylase"/>
    <property type="match status" value="1"/>
</dbReference>
<accession>A0A315VS85</accession>
<evidence type="ECO:0000256" key="3">
    <source>
        <dbReference type="ARBA" id="ARBA00022603"/>
    </source>
</evidence>
<feature type="domain" description="tRNA/rRNA methyltransferase SpoU type" evidence="13">
    <location>
        <begin position="1507"/>
        <end position="1648"/>
    </location>
</feature>
<evidence type="ECO:0000256" key="8">
    <source>
        <dbReference type="ARBA" id="ARBA00093266"/>
    </source>
</evidence>
<comment type="catalytic activity">
    <reaction evidence="8">
        <text>guanosine(18) in tRNA + S-adenosyl-L-methionine = 2'-O-methylguanosine(18) in tRNA + S-adenosyl-L-homocysteine + H(+)</text>
        <dbReference type="Rhea" id="RHEA:20077"/>
        <dbReference type="Rhea" id="RHEA-COMP:10190"/>
        <dbReference type="Rhea" id="RHEA-COMP:10192"/>
        <dbReference type="ChEBI" id="CHEBI:15378"/>
        <dbReference type="ChEBI" id="CHEBI:57856"/>
        <dbReference type="ChEBI" id="CHEBI:59789"/>
        <dbReference type="ChEBI" id="CHEBI:74269"/>
        <dbReference type="ChEBI" id="CHEBI:74445"/>
        <dbReference type="EC" id="2.1.1.34"/>
    </reaction>
    <physiologicalReaction direction="left-to-right" evidence="8">
        <dbReference type="Rhea" id="RHEA:20078"/>
    </physiologicalReaction>
</comment>
<keyword evidence="4" id="KW-0808">Transferase</keyword>
<dbReference type="InterPro" id="IPR029026">
    <property type="entry name" value="tRNA_m1G_MTases_N"/>
</dbReference>
<dbReference type="GO" id="GO:0003723">
    <property type="term" value="F:RNA binding"/>
    <property type="evidence" value="ECO:0007669"/>
    <property type="project" value="UniProtKB-KW"/>
</dbReference>
<gene>
    <name evidence="15" type="ORF">CCH79_00001541</name>
</gene>
<evidence type="ECO:0000313" key="16">
    <source>
        <dbReference type="Proteomes" id="UP000250572"/>
    </source>
</evidence>
<dbReference type="Pfam" id="PF25050">
    <property type="entry name" value="TARBP1"/>
    <property type="match status" value="1"/>
</dbReference>
<dbReference type="FunFam" id="3.40.1280.10:FF:000010">
    <property type="entry name" value="probable methyltransferase TARBP1"/>
    <property type="match status" value="1"/>
</dbReference>
<dbReference type="InterPro" id="IPR001537">
    <property type="entry name" value="SpoU_MeTrfase"/>
</dbReference>
<keyword evidence="3" id="KW-0489">Methyltransferase</keyword>
<dbReference type="EMBL" id="NHOQ01001229">
    <property type="protein sequence ID" value="PWA26081.1"/>
    <property type="molecule type" value="Genomic_DNA"/>
</dbReference>
<dbReference type="PANTHER" id="PTHR12029">
    <property type="entry name" value="RNA METHYLTRANSFERASE"/>
    <property type="match status" value="1"/>
</dbReference>
<keyword evidence="6" id="KW-0694">RNA-binding</keyword>
<evidence type="ECO:0000256" key="2">
    <source>
        <dbReference type="ARBA" id="ARBA00011407"/>
    </source>
</evidence>
<comment type="caution">
    <text evidence="15">The sequence shown here is derived from an EMBL/GenBank/DDBJ whole genome shotgun (WGS) entry which is preliminary data.</text>
</comment>